<dbReference type="Gene3D" id="3.40.190.10">
    <property type="entry name" value="Periplasmic binding protein-like II"/>
    <property type="match status" value="2"/>
</dbReference>
<dbReference type="InterPro" id="IPR036388">
    <property type="entry name" value="WH-like_DNA-bd_sf"/>
</dbReference>
<dbReference type="Proteomes" id="UP000014523">
    <property type="component" value="Unassembled WGS sequence"/>
</dbReference>
<dbReference type="GO" id="GO:0003700">
    <property type="term" value="F:DNA-binding transcription factor activity"/>
    <property type="evidence" value="ECO:0007669"/>
    <property type="project" value="InterPro"/>
</dbReference>
<sequence length="299" mass="33951">MISVQHQKFDSFNALWVFNIAAEYKSFKKAAEVLCVTPSAVSQQIKNLEANLSILLFERQHQSLKLTEAGQWYWQKIQPQLSLIQDHTVQLMQRYNSTVLKISCMPPVASRVIFPHLRTFQQAWPEIELRFDVSLKYIDLQHNTADVAIRFGQPPWSGCEHQKLVDLDIQPVCAPKIASQLNLKSHPERLTQAPLIHMTSRPEAWTLVFDYLGLSLPDKNESIYVDDYPAAIDAANNLGVALALYPIENTAIKNEQLVAVGPAISGYGEIYAVTKQGRLQEQAIQTFLAWLIQRLQDLN</sequence>
<name>A0A829HMK6_9GAMM</name>
<dbReference type="CDD" id="cd08432">
    <property type="entry name" value="PBP2_GcdR_TrpI_HvrB_AmpR_like"/>
    <property type="match status" value="1"/>
</dbReference>
<accession>A0A829HMK6</accession>
<keyword evidence="2" id="KW-0805">Transcription regulation</keyword>
<keyword evidence="3" id="KW-0238">DNA-binding</keyword>
<dbReference type="AlphaFoldDB" id="A0A829HMK6"/>
<keyword evidence="4" id="KW-0804">Transcription</keyword>
<dbReference type="InterPro" id="IPR058163">
    <property type="entry name" value="LysR-type_TF_proteobact-type"/>
</dbReference>
<dbReference type="PANTHER" id="PTHR30537:SF32">
    <property type="entry name" value="HTH-TYPE TRANSCRIPTIONAL REGULATOR DSDC"/>
    <property type="match status" value="1"/>
</dbReference>
<reference evidence="6 7" key="1">
    <citation type="submission" date="2013-06" db="EMBL/GenBank/DDBJ databases">
        <title>The Genome Sequence of Acinetobacter gyllenbergii CIP 110306.</title>
        <authorList>
            <consortium name="The Broad Institute Genome Sequencing Platform"/>
            <consortium name="The Broad Institute Genome Sequencing Center for Infectious Disease"/>
            <person name="Cerqueira G."/>
            <person name="Feldgarden M."/>
            <person name="Courvalin P."/>
            <person name="Perichon B."/>
            <person name="Grillot-Courvalin C."/>
            <person name="Clermont D."/>
            <person name="Rocha E."/>
            <person name="Yoon E.-J."/>
            <person name="Nemec A."/>
            <person name="Young S.K."/>
            <person name="Zeng Q."/>
            <person name="Gargeya S."/>
            <person name="Fitzgerald M."/>
            <person name="Abouelleil A."/>
            <person name="Alvarado L."/>
            <person name="Berlin A.M."/>
            <person name="Chapman S.B."/>
            <person name="Dewar J."/>
            <person name="Goldberg J."/>
            <person name="Griggs A."/>
            <person name="Gujja S."/>
            <person name="Hansen M."/>
            <person name="Howarth C."/>
            <person name="Imamovic A."/>
            <person name="Larimer J."/>
            <person name="McCowan C."/>
            <person name="Murphy C."/>
            <person name="Pearson M."/>
            <person name="Priest M."/>
            <person name="Roberts A."/>
            <person name="Saif S."/>
            <person name="Shea T."/>
            <person name="Sykes S."/>
            <person name="Wortman J."/>
            <person name="Nusbaum C."/>
            <person name="Birren B."/>
        </authorList>
    </citation>
    <scope>NUCLEOTIDE SEQUENCE [LARGE SCALE GENOMIC DNA]</scope>
    <source>
        <strain evidence="6 7">CIP 110306</strain>
    </source>
</reference>
<dbReference type="InterPro" id="IPR005119">
    <property type="entry name" value="LysR_subst-bd"/>
</dbReference>
<evidence type="ECO:0000256" key="2">
    <source>
        <dbReference type="ARBA" id="ARBA00023015"/>
    </source>
</evidence>
<dbReference type="SUPFAM" id="SSF53850">
    <property type="entry name" value="Periplasmic binding protein-like II"/>
    <property type="match status" value="1"/>
</dbReference>
<dbReference type="GO" id="GO:0006351">
    <property type="term" value="P:DNA-templated transcription"/>
    <property type="evidence" value="ECO:0007669"/>
    <property type="project" value="TreeGrafter"/>
</dbReference>
<dbReference type="Pfam" id="PF03466">
    <property type="entry name" value="LysR_substrate"/>
    <property type="match status" value="1"/>
</dbReference>
<evidence type="ECO:0000256" key="1">
    <source>
        <dbReference type="ARBA" id="ARBA00009437"/>
    </source>
</evidence>
<proteinExistence type="inferred from homology"/>
<dbReference type="InterPro" id="IPR036390">
    <property type="entry name" value="WH_DNA-bd_sf"/>
</dbReference>
<dbReference type="PANTHER" id="PTHR30537">
    <property type="entry name" value="HTH-TYPE TRANSCRIPTIONAL REGULATOR"/>
    <property type="match status" value="1"/>
</dbReference>
<comment type="caution">
    <text evidence="6">The sequence shown here is derived from an EMBL/GenBank/DDBJ whole genome shotgun (WGS) entry which is preliminary data.</text>
</comment>
<evidence type="ECO:0000259" key="5">
    <source>
        <dbReference type="PROSITE" id="PS50931"/>
    </source>
</evidence>
<gene>
    <name evidence="6" type="ORF">F957_00964</name>
</gene>
<dbReference type="SUPFAM" id="SSF46785">
    <property type="entry name" value="Winged helix' DNA-binding domain"/>
    <property type="match status" value="1"/>
</dbReference>
<evidence type="ECO:0000256" key="3">
    <source>
        <dbReference type="ARBA" id="ARBA00023125"/>
    </source>
</evidence>
<organism evidence="6 7">
    <name type="scientific">Acinetobacter gyllenbergii CIP 110306 = MTCC 11365</name>
    <dbReference type="NCBI Taxonomy" id="1217657"/>
    <lineage>
        <taxon>Bacteria</taxon>
        <taxon>Pseudomonadati</taxon>
        <taxon>Pseudomonadota</taxon>
        <taxon>Gammaproteobacteria</taxon>
        <taxon>Moraxellales</taxon>
        <taxon>Moraxellaceae</taxon>
        <taxon>Acinetobacter</taxon>
    </lineage>
</organism>
<comment type="similarity">
    <text evidence="1">Belongs to the LysR transcriptional regulatory family.</text>
</comment>
<dbReference type="Pfam" id="PF00126">
    <property type="entry name" value="HTH_1"/>
    <property type="match status" value="1"/>
</dbReference>
<dbReference type="FunFam" id="1.10.10.10:FF:000001">
    <property type="entry name" value="LysR family transcriptional regulator"/>
    <property type="match status" value="1"/>
</dbReference>
<dbReference type="Gene3D" id="1.10.10.10">
    <property type="entry name" value="Winged helix-like DNA-binding domain superfamily/Winged helix DNA-binding domain"/>
    <property type="match status" value="1"/>
</dbReference>
<evidence type="ECO:0000313" key="6">
    <source>
        <dbReference type="EMBL" id="EPF90609.1"/>
    </source>
</evidence>
<protein>
    <recommendedName>
        <fullName evidence="5">HTH lysR-type domain-containing protein</fullName>
    </recommendedName>
</protein>
<dbReference type="InterPro" id="IPR000847">
    <property type="entry name" value="LysR_HTH_N"/>
</dbReference>
<dbReference type="EMBL" id="ATGG01000009">
    <property type="protein sequence ID" value="EPF90609.1"/>
    <property type="molecule type" value="Genomic_DNA"/>
</dbReference>
<feature type="domain" description="HTH lysR-type" evidence="5">
    <location>
        <begin position="10"/>
        <end position="67"/>
    </location>
</feature>
<dbReference type="GO" id="GO:0043565">
    <property type="term" value="F:sequence-specific DNA binding"/>
    <property type="evidence" value="ECO:0007669"/>
    <property type="project" value="TreeGrafter"/>
</dbReference>
<keyword evidence="7" id="KW-1185">Reference proteome</keyword>
<dbReference type="PROSITE" id="PS50931">
    <property type="entry name" value="HTH_LYSR"/>
    <property type="match status" value="1"/>
</dbReference>
<evidence type="ECO:0000256" key="4">
    <source>
        <dbReference type="ARBA" id="ARBA00023163"/>
    </source>
</evidence>
<evidence type="ECO:0000313" key="7">
    <source>
        <dbReference type="Proteomes" id="UP000014523"/>
    </source>
</evidence>